<evidence type="ECO:0000256" key="3">
    <source>
        <dbReference type="ARBA" id="ARBA00022448"/>
    </source>
</evidence>
<protein>
    <submittedName>
        <fullName evidence="7">Peptide ABC transporter substrate-binding protein</fullName>
    </submittedName>
</protein>
<dbReference type="FunFam" id="3.90.76.10:FF:000001">
    <property type="entry name" value="Oligopeptide ABC transporter substrate-binding protein"/>
    <property type="match status" value="1"/>
</dbReference>
<comment type="caution">
    <text evidence="7">The sequence shown here is derived from an EMBL/GenBank/DDBJ whole genome shotgun (WGS) entry which is preliminary data.</text>
</comment>
<dbReference type="Gene3D" id="3.10.105.10">
    <property type="entry name" value="Dipeptide-binding Protein, Domain 3"/>
    <property type="match status" value="1"/>
</dbReference>
<comment type="similarity">
    <text evidence="2">Belongs to the bacterial solute-binding protein 5 family.</text>
</comment>
<dbReference type="Proteomes" id="UP000243350">
    <property type="component" value="Unassembled WGS sequence"/>
</dbReference>
<gene>
    <name evidence="7" type="ORF">BUY48_08750</name>
</gene>
<dbReference type="GO" id="GO:1904680">
    <property type="term" value="F:peptide transmembrane transporter activity"/>
    <property type="evidence" value="ECO:0007669"/>
    <property type="project" value="TreeGrafter"/>
</dbReference>
<keyword evidence="5" id="KW-0653">Protein transport</keyword>
<dbReference type="Gene3D" id="3.40.190.10">
    <property type="entry name" value="Periplasmic binding protein-like II"/>
    <property type="match status" value="1"/>
</dbReference>
<dbReference type="InterPro" id="IPR000914">
    <property type="entry name" value="SBP_5_dom"/>
</dbReference>
<dbReference type="EMBL" id="PYZH01000057">
    <property type="protein sequence ID" value="PTF13371.1"/>
    <property type="molecule type" value="Genomic_DNA"/>
</dbReference>
<dbReference type="GO" id="GO:0030288">
    <property type="term" value="C:outer membrane-bounded periplasmic space"/>
    <property type="evidence" value="ECO:0007669"/>
    <property type="project" value="UniProtKB-ARBA"/>
</dbReference>
<dbReference type="CDD" id="cd08504">
    <property type="entry name" value="PBP2_OppA"/>
    <property type="match status" value="1"/>
</dbReference>
<proteinExistence type="inferred from homology"/>
<name>A0A2T4KQ52_9STAP</name>
<dbReference type="PIRSF" id="PIRSF002741">
    <property type="entry name" value="MppA"/>
    <property type="match status" value="1"/>
</dbReference>
<dbReference type="InterPro" id="IPR039424">
    <property type="entry name" value="SBP_5"/>
</dbReference>
<evidence type="ECO:0000313" key="7">
    <source>
        <dbReference type="EMBL" id="PTF13371.1"/>
    </source>
</evidence>
<dbReference type="PANTHER" id="PTHR30290:SF10">
    <property type="entry name" value="PERIPLASMIC OLIGOPEPTIDE-BINDING PROTEIN-RELATED"/>
    <property type="match status" value="1"/>
</dbReference>
<dbReference type="AlphaFoldDB" id="A0A2T4KQ52"/>
<dbReference type="PANTHER" id="PTHR30290">
    <property type="entry name" value="PERIPLASMIC BINDING COMPONENT OF ABC TRANSPORTER"/>
    <property type="match status" value="1"/>
</dbReference>
<evidence type="ECO:0000259" key="6">
    <source>
        <dbReference type="Pfam" id="PF00496"/>
    </source>
</evidence>
<keyword evidence="3" id="KW-0813">Transport</keyword>
<reference evidence="7 8" key="1">
    <citation type="journal article" date="2016" name="Front. Microbiol.">
        <title>Comprehensive Phylogenetic Analysis of Bovine Non-aureus Staphylococci Species Based on Whole-Genome Sequencing.</title>
        <authorList>
            <person name="Naushad S."/>
            <person name="Barkema H.W."/>
            <person name="Luby C."/>
            <person name="Condas L.A."/>
            <person name="Nobrega D.B."/>
            <person name="Carson D.A."/>
            <person name="De Buck J."/>
        </authorList>
    </citation>
    <scope>NUCLEOTIDE SEQUENCE [LARGE SCALE GENOMIC DNA]</scope>
    <source>
        <strain evidence="7 8">SNUC 4143</strain>
    </source>
</reference>
<evidence type="ECO:0000256" key="5">
    <source>
        <dbReference type="ARBA" id="ARBA00022856"/>
    </source>
</evidence>
<evidence type="ECO:0000256" key="2">
    <source>
        <dbReference type="ARBA" id="ARBA00005695"/>
    </source>
</evidence>
<dbReference type="GO" id="GO:0015833">
    <property type="term" value="P:peptide transport"/>
    <property type="evidence" value="ECO:0007669"/>
    <property type="project" value="UniProtKB-KW"/>
</dbReference>
<feature type="domain" description="Solute-binding protein family 5" evidence="6">
    <location>
        <begin position="74"/>
        <end position="458"/>
    </location>
</feature>
<evidence type="ECO:0000256" key="4">
    <source>
        <dbReference type="ARBA" id="ARBA00022729"/>
    </source>
</evidence>
<dbReference type="SUPFAM" id="SSF53850">
    <property type="entry name" value="Periplasmic binding protein-like II"/>
    <property type="match status" value="1"/>
</dbReference>
<evidence type="ECO:0000256" key="1">
    <source>
        <dbReference type="ARBA" id="ARBA00004196"/>
    </source>
</evidence>
<organism evidence="7 8">
    <name type="scientific">Staphylococcus devriesei</name>
    <dbReference type="NCBI Taxonomy" id="586733"/>
    <lineage>
        <taxon>Bacteria</taxon>
        <taxon>Bacillati</taxon>
        <taxon>Bacillota</taxon>
        <taxon>Bacilli</taxon>
        <taxon>Bacillales</taxon>
        <taxon>Staphylococcaceae</taxon>
        <taxon>Staphylococcus</taxon>
    </lineage>
</organism>
<dbReference type="FunFam" id="3.10.105.10:FF:000001">
    <property type="entry name" value="Oligopeptide ABC transporter, oligopeptide-binding protein"/>
    <property type="match status" value="1"/>
</dbReference>
<dbReference type="RefSeq" id="WP_107520322.1">
    <property type="nucleotide sequence ID" value="NZ_PYZH01000057.1"/>
</dbReference>
<evidence type="ECO:0000313" key="8">
    <source>
        <dbReference type="Proteomes" id="UP000243350"/>
    </source>
</evidence>
<accession>A0A2T4KQ52</accession>
<comment type="subcellular location">
    <subcellularLocation>
        <location evidence="1">Cell envelope</location>
    </subcellularLocation>
</comment>
<keyword evidence="4" id="KW-0732">Signal</keyword>
<dbReference type="InterPro" id="IPR030678">
    <property type="entry name" value="Peptide/Ni-bd"/>
</dbReference>
<dbReference type="PROSITE" id="PS51257">
    <property type="entry name" value="PROKAR_LIPOPROTEIN"/>
    <property type="match status" value="1"/>
</dbReference>
<dbReference type="GO" id="GO:0043190">
    <property type="term" value="C:ATP-binding cassette (ABC) transporter complex"/>
    <property type="evidence" value="ECO:0007669"/>
    <property type="project" value="InterPro"/>
</dbReference>
<dbReference type="Pfam" id="PF00496">
    <property type="entry name" value="SBP_bac_5"/>
    <property type="match status" value="1"/>
</dbReference>
<keyword evidence="5" id="KW-0571">Peptide transport</keyword>
<sequence length="552" mass="62000">MKYYKYIAILLTITLVLSACSNKKSLYSDEGQVFRKVITQDMTTLDTALITDAVSGDIAGQAFEGLYSIDKDDKVVLGVAKDMPKKSNGGKTLTVDLRKDAKWSNGDPVTAEDFVFAWRKVVDPKTASEFAYIMSDIKNADLVNTGKKPVNQLGIKALNKYKLQIDLERPVPYINELLALNTFDPQDAKVAKKYGERYGTNADRAVYNGPFKVANWQVEDKIQLVKNNQYWDKKNVKLDKVNYKVLKDNQAGASLYDTGSVDDTIITSEQVDKYKGNKELNYRLTAATFFIKMNEKTVPEFKNKHLRLAIAQAINKKGYVKSVLNDGSLASNNFTGVGISKTPEGKDFASTVKSPLVYNPKEAKENWELAQKELGKKEVTFTMNTQDTPISKVAAEYIKSQIETNLPGVTLKIKQMPFKQKTTLELAGDFEASYSGWSPDYPDPTAFLETMTKDNAQNNTDWDNKEYNEIIKETNGSLLREPEKRNEALKQAESILLHDAPVAPVYQKGEAHLTNPQVKGLQYHKVGPDTTLKHVYIDKSIDRETGEKKKDK</sequence>
<dbReference type="Gene3D" id="3.90.76.10">
    <property type="entry name" value="Dipeptide-binding Protein, Domain 1"/>
    <property type="match status" value="1"/>
</dbReference>